<name>A0A3Q0JJD9_DIACI</name>
<proteinExistence type="predicted"/>
<feature type="region of interest" description="Disordered" evidence="1">
    <location>
        <begin position="36"/>
        <end position="101"/>
    </location>
</feature>
<dbReference type="AlphaFoldDB" id="A0A3Q0JJD9"/>
<feature type="compositionally biased region" description="Polar residues" evidence="1">
    <location>
        <begin position="62"/>
        <end position="74"/>
    </location>
</feature>
<keyword evidence="2" id="KW-1185">Reference proteome</keyword>
<protein>
    <submittedName>
        <fullName evidence="3">Chromatin modification-related protein EAF7-like</fullName>
    </submittedName>
</protein>
<reference evidence="3" key="1">
    <citation type="submission" date="2025-08" db="UniProtKB">
        <authorList>
            <consortium name="RefSeq"/>
        </authorList>
    </citation>
    <scope>IDENTIFICATION</scope>
</reference>
<dbReference type="PaxDb" id="121845-A0A3Q0JJD9"/>
<evidence type="ECO:0000256" key="1">
    <source>
        <dbReference type="SAM" id="MobiDB-lite"/>
    </source>
</evidence>
<evidence type="ECO:0000313" key="3">
    <source>
        <dbReference type="RefSeq" id="XP_026688497.1"/>
    </source>
</evidence>
<dbReference type="KEGG" id="dci:113472908"/>
<dbReference type="RefSeq" id="XP_026688497.1">
    <property type="nucleotide sequence ID" value="XM_026832696.1"/>
</dbReference>
<sequence>MSSQVDRSIGEFVDEKSMDKTQAEIVNKSIGLLNNKSIGLLNEKSPKGPNTMSPNKEKLGTMQKSPKETSSGNKANLEKLSGSPNKTDRMDTSVHSDSETAKNVSFMNSRLFDSINDTIEKGDDLEENIEKSLTVRKTDVAKTGTTLTDEETNAEAVATTAGKVEHEMEFEESSGGKIVHEEMEVDDEDSNALVINENYQDSEDKPEVEETPMEMEVINDVVPETVDNEKQLEVSEKITEQSAPVTTAKVMEDKEKKNLLYWII</sequence>
<evidence type="ECO:0000313" key="2">
    <source>
        <dbReference type="Proteomes" id="UP000079169"/>
    </source>
</evidence>
<gene>
    <name evidence="3" type="primary">LOC113472908</name>
</gene>
<feature type="region of interest" description="Disordered" evidence="1">
    <location>
        <begin position="1"/>
        <end position="21"/>
    </location>
</feature>
<dbReference type="GeneID" id="113472908"/>
<dbReference type="Proteomes" id="UP000079169">
    <property type="component" value="Unplaced"/>
</dbReference>
<feature type="compositionally biased region" description="Basic and acidic residues" evidence="1">
    <location>
        <begin position="86"/>
        <end position="100"/>
    </location>
</feature>
<organism evidence="2 3">
    <name type="scientific">Diaphorina citri</name>
    <name type="common">Asian citrus psyllid</name>
    <dbReference type="NCBI Taxonomy" id="121845"/>
    <lineage>
        <taxon>Eukaryota</taxon>
        <taxon>Metazoa</taxon>
        <taxon>Ecdysozoa</taxon>
        <taxon>Arthropoda</taxon>
        <taxon>Hexapoda</taxon>
        <taxon>Insecta</taxon>
        <taxon>Pterygota</taxon>
        <taxon>Neoptera</taxon>
        <taxon>Paraneoptera</taxon>
        <taxon>Hemiptera</taxon>
        <taxon>Sternorrhyncha</taxon>
        <taxon>Psylloidea</taxon>
        <taxon>Psyllidae</taxon>
        <taxon>Diaphorininae</taxon>
        <taxon>Diaphorina</taxon>
    </lineage>
</organism>
<accession>A0A3Q0JJD9</accession>